<dbReference type="RefSeq" id="WP_160681760.1">
    <property type="nucleotide sequence ID" value="NZ_WTYW01000001.1"/>
</dbReference>
<feature type="region of interest" description="Disordered" evidence="1">
    <location>
        <begin position="234"/>
        <end position="259"/>
    </location>
</feature>
<feature type="compositionally biased region" description="Polar residues" evidence="1">
    <location>
        <begin position="249"/>
        <end position="259"/>
    </location>
</feature>
<evidence type="ECO:0000313" key="3">
    <source>
        <dbReference type="EMBL" id="MXO85351.1"/>
    </source>
</evidence>
<dbReference type="PROSITE" id="PS00430">
    <property type="entry name" value="TONB_DEPENDENT_REC_1"/>
    <property type="match status" value="1"/>
</dbReference>
<gene>
    <name evidence="3" type="ORF">GRI38_04845</name>
</gene>
<evidence type="ECO:0000259" key="2">
    <source>
        <dbReference type="Pfam" id="PF13400"/>
    </source>
</evidence>
<sequence>MGRIRNKLHQLKADKSGNAMLIVALAMPGLVGGAGYAVDTAQWYLWKRELQHSVDQAAYAGAWAMANENSQDIYQRRAVQEYNANLKVTKDFASNPRIRLAGYAGGSDNSVVVSASASKSLPFSSFLTGKAATISVRAQASFEQGFDYNACLISTATEGTGTLVTGSGTINAKCGFAALSCDENAIEINGAATIITDSMVACGTISANGTISNGEDDSDESTIIKEKRKGLEDTYKDLVPPDDSRPRSDNCSGKGQNKQASLLPGTYSSIVVKCTTVLASGIYVIDGGLLDLSANYNVTGNGVMFVLRNGARIKLGGSGNSNSLNLTPPTEADLLNTPAADMAHKLAGILIFEERDNDPPNPGHQMNGNSNSLIEGLIYLPASKLTVNGTADVASQCLQITAYRLEVQGNANIETLCPSRASTSVGTGVPDVRLVA</sequence>
<dbReference type="EMBL" id="WTYW01000001">
    <property type="protein sequence ID" value="MXO85351.1"/>
    <property type="molecule type" value="Genomic_DNA"/>
</dbReference>
<reference evidence="3 4" key="1">
    <citation type="submission" date="2019-12" db="EMBL/GenBank/DDBJ databases">
        <title>Genomic-based taxomic classification of the family Erythrobacteraceae.</title>
        <authorList>
            <person name="Xu L."/>
        </authorList>
    </citation>
    <scope>NUCLEOTIDE SEQUENCE [LARGE SCALE GENOMIC DNA]</scope>
    <source>
        <strain evidence="3 4">MCCC 1A09962</strain>
    </source>
</reference>
<dbReference type="AlphaFoldDB" id="A0A844Z9U1"/>
<feature type="domain" description="Putative Flp pilus-assembly TadG-like N-terminal" evidence="2">
    <location>
        <begin position="17"/>
        <end position="64"/>
    </location>
</feature>
<proteinExistence type="predicted"/>
<dbReference type="Proteomes" id="UP000433104">
    <property type="component" value="Unassembled WGS sequence"/>
</dbReference>
<dbReference type="InterPro" id="IPR010916">
    <property type="entry name" value="TonB_box_CS"/>
</dbReference>
<protein>
    <submittedName>
        <fullName evidence="3">Pilus assembly protein</fullName>
    </submittedName>
</protein>
<dbReference type="OrthoDB" id="7418984at2"/>
<accession>A0A844Z9U1</accession>
<keyword evidence="4" id="KW-1185">Reference proteome</keyword>
<evidence type="ECO:0000256" key="1">
    <source>
        <dbReference type="SAM" id="MobiDB-lite"/>
    </source>
</evidence>
<dbReference type="InterPro" id="IPR028087">
    <property type="entry name" value="Tad_N"/>
</dbReference>
<name>A0A844Z9U1_9SPHN</name>
<organism evidence="3 4">
    <name type="scientific">Parapontixanthobacter aurantiacus</name>
    <dbReference type="NCBI Taxonomy" id="1463599"/>
    <lineage>
        <taxon>Bacteria</taxon>
        <taxon>Pseudomonadati</taxon>
        <taxon>Pseudomonadota</taxon>
        <taxon>Alphaproteobacteria</taxon>
        <taxon>Sphingomonadales</taxon>
        <taxon>Erythrobacteraceae</taxon>
        <taxon>Parapontixanthobacter</taxon>
    </lineage>
</organism>
<evidence type="ECO:0000313" key="4">
    <source>
        <dbReference type="Proteomes" id="UP000433104"/>
    </source>
</evidence>
<comment type="caution">
    <text evidence="3">The sequence shown here is derived from an EMBL/GenBank/DDBJ whole genome shotgun (WGS) entry which is preliminary data.</text>
</comment>
<dbReference type="Pfam" id="PF13400">
    <property type="entry name" value="Tad"/>
    <property type="match status" value="1"/>
</dbReference>